<sequence length="175" mass="19172">MSSSTHFERPASEHVGSAASKCSRQLTEQEFGIKSSTTSTTRMTRKVHQTLPLMVEGAWSGEVAIFESKPVVSDATCERQHNKSIRLNTAIFKNLESHGLDICLWYPIITEIRAASADFYTIKKYENMLGVGRMTIRNSAPPALRERGHGGCLGKTTISVSRDAAAAADPHHAVQ</sequence>
<dbReference type="AlphaFoldDB" id="A0A9P7XJR3"/>
<proteinExistence type="predicted"/>
<protein>
    <submittedName>
        <fullName evidence="2">Uncharacterized protein</fullName>
    </submittedName>
</protein>
<gene>
    <name evidence="2" type="ORF">KI688_006985</name>
</gene>
<name>A0A9P7XJR3_9FUNG</name>
<evidence type="ECO:0000313" key="2">
    <source>
        <dbReference type="EMBL" id="KAG9061834.1"/>
    </source>
</evidence>
<evidence type="ECO:0000256" key="1">
    <source>
        <dbReference type="SAM" id="MobiDB-lite"/>
    </source>
</evidence>
<feature type="compositionally biased region" description="Basic and acidic residues" evidence="1">
    <location>
        <begin position="1"/>
        <end position="12"/>
    </location>
</feature>
<organism evidence="2 3">
    <name type="scientific">Linnemannia hyalina</name>
    <dbReference type="NCBI Taxonomy" id="64524"/>
    <lineage>
        <taxon>Eukaryota</taxon>
        <taxon>Fungi</taxon>
        <taxon>Fungi incertae sedis</taxon>
        <taxon>Mucoromycota</taxon>
        <taxon>Mortierellomycotina</taxon>
        <taxon>Mortierellomycetes</taxon>
        <taxon>Mortierellales</taxon>
        <taxon>Mortierellaceae</taxon>
        <taxon>Linnemannia</taxon>
    </lineage>
</organism>
<dbReference type="Proteomes" id="UP000707451">
    <property type="component" value="Unassembled WGS sequence"/>
</dbReference>
<feature type="region of interest" description="Disordered" evidence="1">
    <location>
        <begin position="1"/>
        <end position="23"/>
    </location>
</feature>
<accession>A0A9P7XJR3</accession>
<evidence type="ECO:0000313" key="3">
    <source>
        <dbReference type="Proteomes" id="UP000707451"/>
    </source>
</evidence>
<keyword evidence="3" id="KW-1185">Reference proteome</keyword>
<dbReference type="OrthoDB" id="2442475at2759"/>
<dbReference type="EMBL" id="JAHRHY010000022">
    <property type="protein sequence ID" value="KAG9061834.1"/>
    <property type="molecule type" value="Genomic_DNA"/>
</dbReference>
<comment type="caution">
    <text evidence="2">The sequence shown here is derived from an EMBL/GenBank/DDBJ whole genome shotgun (WGS) entry which is preliminary data.</text>
</comment>
<reference evidence="2" key="1">
    <citation type="submission" date="2021-06" db="EMBL/GenBank/DDBJ databases">
        <title>Genome Sequence of Mortierella hyaline Strain SCG-10, a Cold-Adapted, Nitrate-Reducing Fungus Isolated from Soil in Minnesota, USA.</title>
        <authorList>
            <person name="Aldossari N."/>
        </authorList>
    </citation>
    <scope>NUCLEOTIDE SEQUENCE</scope>
    <source>
        <strain evidence="2">SCG-10</strain>
    </source>
</reference>